<dbReference type="InterPro" id="IPR036291">
    <property type="entry name" value="NAD(P)-bd_dom_sf"/>
</dbReference>
<dbReference type="Pfam" id="PF01408">
    <property type="entry name" value="GFO_IDH_MocA"/>
    <property type="match status" value="1"/>
</dbReference>
<name>A0A643JPG5_9EURY</name>
<comment type="caution">
    <text evidence="4">The sequence shown here is derived from an EMBL/GenBank/DDBJ whole genome shotgun (WGS) entry which is preliminary data.</text>
</comment>
<accession>A0A643JPG5</accession>
<protein>
    <submittedName>
        <fullName evidence="4">Gfo/Idh/MocA family oxidoreductase</fullName>
    </submittedName>
</protein>
<dbReference type="GO" id="GO:0016491">
    <property type="term" value="F:oxidoreductase activity"/>
    <property type="evidence" value="ECO:0007669"/>
    <property type="project" value="UniProtKB-KW"/>
</dbReference>
<evidence type="ECO:0000313" key="4">
    <source>
        <dbReference type="EMBL" id="KAB1185315.1"/>
    </source>
</evidence>
<feature type="domain" description="Gal80p-like C-terminal" evidence="3">
    <location>
        <begin position="135"/>
        <end position="271"/>
    </location>
</feature>
<dbReference type="Pfam" id="PF22685">
    <property type="entry name" value="Gal80p_C-like"/>
    <property type="match status" value="1"/>
</dbReference>
<dbReference type="PANTHER" id="PTHR43818">
    <property type="entry name" value="BCDNA.GH03377"/>
    <property type="match status" value="1"/>
</dbReference>
<dbReference type="GO" id="GO:0000166">
    <property type="term" value="F:nucleotide binding"/>
    <property type="evidence" value="ECO:0007669"/>
    <property type="project" value="InterPro"/>
</dbReference>
<dbReference type="Gene3D" id="3.40.50.720">
    <property type="entry name" value="NAD(P)-binding Rossmann-like Domain"/>
    <property type="match status" value="1"/>
</dbReference>
<reference evidence="4" key="1">
    <citation type="submission" date="2019-09" db="EMBL/GenBank/DDBJ databases">
        <title>Genomic analysis of Haloferax sp. CBA1149.</title>
        <authorList>
            <person name="Roh S.W."/>
        </authorList>
    </citation>
    <scope>NUCLEOTIDE SEQUENCE</scope>
    <source>
        <strain evidence="4">CBA1149</strain>
    </source>
</reference>
<proteinExistence type="predicted"/>
<dbReference type="InterPro" id="IPR000683">
    <property type="entry name" value="Gfo/Idh/MocA-like_OxRdtase_N"/>
</dbReference>
<evidence type="ECO:0000259" key="2">
    <source>
        <dbReference type="Pfam" id="PF01408"/>
    </source>
</evidence>
<organism evidence="4">
    <name type="scientific">Haloferax sp. CBA1149</name>
    <dbReference type="NCBI Taxonomy" id="2650753"/>
    <lineage>
        <taxon>Archaea</taxon>
        <taxon>Methanobacteriati</taxon>
        <taxon>Methanobacteriota</taxon>
        <taxon>Stenosarchaea group</taxon>
        <taxon>Halobacteria</taxon>
        <taxon>Halobacteriales</taxon>
        <taxon>Haloferacaceae</taxon>
        <taxon>Haloferax</taxon>
    </lineage>
</organism>
<gene>
    <name evidence="4" type="ORF">Hfx1149_14730</name>
</gene>
<dbReference type="RefSeq" id="WP_151139487.1">
    <property type="nucleotide sequence ID" value="NZ_VZUS01000004.1"/>
</dbReference>
<dbReference type="PANTHER" id="PTHR43818:SF11">
    <property type="entry name" value="BCDNA.GH03377"/>
    <property type="match status" value="1"/>
</dbReference>
<dbReference type="InterPro" id="IPR050463">
    <property type="entry name" value="Gfo/Idh/MocA_oxidrdct_glycsds"/>
</dbReference>
<dbReference type="SUPFAM" id="SSF55347">
    <property type="entry name" value="Glyceraldehyde-3-phosphate dehydrogenase-like, C-terminal domain"/>
    <property type="match status" value="1"/>
</dbReference>
<evidence type="ECO:0000256" key="1">
    <source>
        <dbReference type="ARBA" id="ARBA00023002"/>
    </source>
</evidence>
<keyword evidence="1" id="KW-0560">Oxidoreductase</keyword>
<dbReference type="EMBL" id="VZUS01000004">
    <property type="protein sequence ID" value="KAB1185315.1"/>
    <property type="molecule type" value="Genomic_DNA"/>
</dbReference>
<sequence length="365" mass="39063">MANKLKLGLVGADAAGRSWGPAAHIPALREIEQIELAALCTSRPESAAAAAEAFGIDRAYHDINELVAQPDIDIIAAVVNIPSHYEIVMPALNAGKHVYCEWPLGANLTETEEMAALAHAKGVVTAIGLQGRHDPSLTHIKELCDDGWLGDIHSVQMTFLGTSIPDRSSRMEYEREIHRGAHLLTIIGGHTLAYIAYCFGSLAEVSARVATRVKKLRMADTGEMVDAEAADNVLINGALTNGALLSYQLSAVPFHGDGWRMAVYGSKGTIIATAQGLPQITPIKLVGAQGDEPLVELPVPERLRVVPASVPFGPPQNVGQAYVRMAEAIQEGKPFAPSFEDAVEVHRLLDAVQQSSDEGRVIRVV</sequence>
<evidence type="ECO:0000259" key="3">
    <source>
        <dbReference type="Pfam" id="PF22685"/>
    </source>
</evidence>
<dbReference type="Gene3D" id="3.30.360.10">
    <property type="entry name" value="Dihydrodipicolinate Reductase, domain 2"/>
    <property type="match status" value="1"/>
</dbReference>
<dbReference type="AlphaFoldDB" id="A0A643JPG5"/>
<feature type="domain" description="Gfo/Idh/MocA-like oxidoreductase N-terminal" evidence="2">
    <location>
        <begin position="6"/>
        <end position="127"/>
    </location>
</feature>
<dbReference type="InterPro" id="IPR055080">
    <property type="entry name" value="Gal80p-like_C"/>
</dbReference>
<dbReference type="SUPFAM" id="SSF51735">
    <property type="entry name" value="NAD(P)-binding Rossmann-fold domains"/>
    <property type="match status" value="1"/>
</dbReference>